<reference evidence="2" key="3">
    <citation type="journal article" date="2017" name="Nature">
        <title>Genome sequence of the progenitor of the wheat D genome Aegilops tauschii.</title>
        <authorList>
            <person name="Luo M.C."/>
            <person name="Gu Y.Q."/>
            <person name="Puiu D."/>
            <person name="Wang H."/>
            <person name="Twardziok S.O."/>
            <person name="Deal K.R."/>
            <person name="Huo N."/>
            <person name="Zhu T."/>
            <person name="Wang L."/>
            <person name="Wang Y."/>
            <person name="McGuire P.E."/>
            <person name="Liu S."/>
            <person name="Long H."/>
            <person name="Ramasamy R.K."/>
            <person name="Rodriguez J.C."/>
            <person name="Van S.L."/>
            <person name="Yuan L."/>
            <person name="Wang Z."/>
            <person name="Xia Z."/>
            <person name="Xiao L."/>
            <person name="Anderson O.D."/>
            <person name="Ouyang S."/>
            <person name="Liang Y."/>
            <person name="Zimin A.V."/>
            <person name="Pertea G."/>
            <person name="Qi P."/>
            <person name="Bennetzen J.L."/>
            <person name="Dai X."/>
            <person name="Dawson M.W."/>
            <person name="Muller H.G."/>
            <person name="Kugler K."/>
            <person name="Rivarola-Duarte L."/>
            <person name="Spannagl M."/>
            <person name="Mayer K.F.X."/>
            <person name="Lu F.H."/>
            <person name="Bevan M.W."/>
            <person name="Leroy P."/>
            <person name="Li P."/>
            <person name="You F.M."/>
            <person name="Sun Q."/>
            <person name="Liu Z."/>
            <person name="Lyons E."/>
            <person name="Wicker T."/>
            <person name="Salzberg S.L."/>
            <person name="Devos K.M."/>
            <person name="Dvorak J."/>
        </authorList>
    </citation>
    <scope>NUCLEOTIDE SEQUENCE [LARGE SCALE GENOMIC DNA]</scope>
    <source>
        <strain evidence="2">cv. AL8/78</strain>
    </source>
</reference>
<reference evidence="3" key="2">
    <citation type="journal article" date="2017" name="Nat. Plants">
        <title>The Aegilops tauschii genome reveals multiple impacts of transposons.</title>
        <authorList>
            <person name="Zhao G."/>
            <person name="Zou C."/>
            <person name="Li K."/>
            <person name="Wang K."/>
            <person name="Li T."/>
            <person name="Gao L."/>
            <person name="Zhang X."/>
            <person name="Wang H."/>
            <person name="Yang Z."/>
            <person name="Liu X."/>
            <person name="Jiang W."/>
            <person name="Mao L."/>
            <person name="Kong X."/>
            <person name="Jiao Y."/>
            <person name="Jia J."/>
        </authorList>
    </citation>
    <scope>NUCLEOTIDE SEQUENCE [LARGE SCALE GENOMIC DNA]</scope>
    <source>
        <strain evidence="3">cv. AL8/78</strain>
    </source>
</reference>
<evidence type="ECO:0000313" key="3">
    <source>
        <dbReference type="Proteomes" id="UP000015105"/>
    </source>
</evidence>
<dbReference type="Proteomes" id="UP000015105">
    <property type="component" value="Chromosome 6D"/>
</dbReference>
<accession>A0A453NQD1</accession>
<evidence type="ECO:0000313" key="2">
    <source>
        <dbReference type="EnsemblPlants" id="AET6Gv20447300.3"/>
    </source>
</evidence>
<reference evidence="3" key="1">
    <citation type="journal article" date="2014" name="Science">
        <title>Ancient hybridizations among the ancestral genomes of bread wheat.</title>
        <authorList>
            <consortium name="International Wheat Genome Sequencing Consortium,"/>
            <person name="Marcussen T."/>
            <person name="Sandve S.R."/>
            <person name="Heier L."/>
            <person name="Spannagl M."/>
            <person name="Pfeifer M."/>
            <person name="Jakobsen K.S."/>
            <person name="Wulff B.B."/>
            <person name="Steuernagel B."/>
            <person name="Mayer K.F."/>
            <person name="Olsen O.A."/>
        </authorList>
    </citation>
    <scope>NUCLEOTIDE SEQUENCE [LARGE SCALE GENOMIC DNA]</scope>
    <source>
        <strain evidence="3">cv. AL8/78</strain>
    </source>
</reference>
<reference evidence="2" key="4">
    <citation type="submission" date="2019-03" db="UniProtKB">
        <authorList>
            <consortium name="EnsemblPlants"/>
        </authorList>
    </citation>
    <scope>IDENTIFICATION</scope>
</reference>
<reference evidence="2" key="5">
    <citation type="journal article" date="2021" name="G3 (Bethesda)">
        <title>Aegilops tauschii genome assembly Aet v5.0 features greater sequence contiguity and improved annotation.</title>
        <authorList>
            <person name="Wang L."/>
            <person name="Zhu T."/>
            <person name="Rodriguez J.C."/>
            <person name="Deal K.R."/>
            <person name="Dubcovsky J."/>
            <person name="McGuire P.E."/>
            <person name="Lux T."/>
            <person name="Spannagl M."/>
            <person name="Mayer K.F.X."/>
            <person name="Baldrich P."/>
            <person name="Meyers B.C."/>
            <person name="Huo N."/>
            <person name="Gu Y.Q."/>
            <person name="Zhou H."/>
            <person name="Devos K.M."/>
            <person name="Bennetzen J.L."/>
            <person name="Unver T."/>
            <person name="Budak H."/>
            <person name="Gulick P.J."/>
            <person name="Galiba G."/>
            <person name="Kalapos B."/>
            <person name="Nelson D.R."/>
            <person name="Li P."/>
            <person name="You F.M."/>
            <person name="Luo M.C."/>
            <person name="Dvorak J."/>
        </authorList>
    </citation>
    <scope>NUCLEOTIDE SEQUENCE [LARGE SCALE GENOMIC DNA]</scope>
    <source>
        <strain evidence="2">cv. AL8/78</strain>
    </source>
</reference>
<sequence>WYCGYAFFLCVSLIILSQLFELSCRFDRILQKFRVKIYYRSVATTDFFPF</sequence>
<keyword evidence="1" id="KW-0472">Membrane</keyword>
<name>A0A453NQD1_AEGTS</name>
<dbReference type="EnsemblPlants" id="AET6Gv20447300.3">
    <property type="protein sequence ID" value="AET6Gv20447300.3"/>
    <property type="gene ID" value="AET6Gv20447300"/>
</dbReference>
<proteinExistence type="predicted"/>
<protein>
    <submittedName>
        <fullName evidence="2">Uncharacterized protein</fullName>
    </submittedName>
</protein>
<organism evidence="2 3">
    <name type="scientific">Aegilops tauschii subsp. strangulata</name>
    <name type="common">Goatgrass</name>
    <dbReference type="NCBI Taxonomy" id="200361"/>
    <lineage>
        <taxon>Eukaryota</taxon>
        <taxon>Viridiplantae</taxon>
        <taxon>Streptophyta</taxon>
        <taxon>Embryophyta</taxon>
        <taxon>Tracheophyta</taxon>
        <taxon>Spermatophyta</taxon>
        <taxon>Magnoliopsida</taxon>
        <taxon>Liliopsida</taxon>
        <taxon>Poales</taxon>
        <taxon>Poaceae</taxon>
        <taxon>BOP clade</taxon>
        <taxon>Pooideae</taxon>
        <taxon>Triticodae</taxon>
        <taxon>Triticeae</taxon>
        <taxon>Triticinae</taxon>
        <taxon>Aegilops</taxon>
    </lineage>
</organism>
<evidence type="ECO:0000256" key="1">
    <source>
        <dbReference type="SAM" id="Phobius"/>
    </source>
</evidence>
<feature type="transmembrane region" description="Helical" evidence="1">
    <location>
        <begin position="6"/>
        <end position="24"/>
    </location>
</feature>
<dbReference type="AlphaFoldDB" id="A0A453NQD1"/>
<dbReference type="Gramene" id="AET6Gv20447300.3">
    <property type="protein sequence ID" value="AET6Gv20447300.3"/>
    <property type="gene ID" value="AET6Gv20447300"/>
</dbReference>
<keyword evidence="3" id="KW-1185">Reference proteome</keyword>
<keyword evidence="1" id="KW-0812">Transmembrane</keyword>
<keyword evidence="1" id="KW-1133">Transmembrane helix</keyword>